<gene>
    <name evidence="2" type="ORF">AWW68_15895</name>
</gene>
<dbReference type="STRING" id="333140.AWW68_15895"/>
<evidence type="ECO:0000313" key="3">
    <source>
        <dbReference type="Proteomes" id="UP000075606"/>
    </source>
</evidence>
<keyword evidence="3" id="KW-1185">Reference proteome</keyword>
<reference evidence="2 3" key="1">
    <citation type="submission" date="2016-01" db="EMBL/GenBank/DDBJ databases">
        <title>Genome sequencing of Roseivirga spongicola UST030701-084.</title>
        <authorList>
            <person name="Selvaratnam C."/>
            <person name="Thevarajoo S."/>
            <person name="Goh K.M."/>
            <person name="Ee R."/>
            <person name="Chan K.-G."/>
            <person name="Chong C.S."/>
        </authorList>
    </citation>
    <scope>NUCLEOTIDE SEQUENCE [LARGE SCALE GENOMIC DNA]</scope>
    <source>
        <strain evidence="2 3">UST030701-084</strain>
    </source>
</reference>
<dbReference type="InterPro" id="IPR017946">
    <property type="entry name" value="PLC-like_Pdiesterase_TIM-brl"/>
</dbReference>
<dbReference type="Gene3D" id="3.20.20.190">
    <property type="entry name" value="Phosphatidylinositol (PI) phosphodiesterase"/>
    <property type="match status" value="1"/>
</dbReference>
<organism evidence="2 3">
    <name type="scientific">Roseivirga spongicola</name>
    <dbReference type="NCBI Taxonomy" id="333140"/>
    <lineage>
        <taxon>Bacteria</taxon>
        <taxon>Pseudomonadati</taxon>
        <taxon>Bacteroidota</taxon>
        <taxon>Cytophagia</taxon>
        <taxon>Cytophagales</taxon>
        <taxon>Roseivirgaceae</taxon>
        <taxon>Roseivirga</taxon>
    </lineage>
</organism>
<accession>A0A150X674</accession>
<dbReference type="AlphaFoldDB" id="A0A150X674"/>
<dbReference type="PROSITE" id="PS51704">
    <property type="entry name" value="GP_PDE"/>
    <property type="match status" value="1"/>
</dbReference>
<evidence type="ECO:0000259" key="1">
    <source>
        <dbReference type="PROSITE" id="PS51704"/>
    </source>
</evidence>
<dbReference type="RefSeq" id="WP_068223641.1">
    <property type="nucleotide sequence ID" value="NZ_CP139724.1"/>
</dbReference>
<name>A0A150X674_9BACT</name>
<dbReference type="OrthoDB" id="384721at2"/>
<dbReference type="InterPro" id="IPR030395">
    <property type="entry name" value="GP_PDE_dom"/>
</dbReference>
<comment type="caution">
    <text evidence="2">The sequence shown here is derived from an EMBL/GenBank/DDBJ whole genome shotgun (WGS) entry which is preliminary data.</text>
</comment>
<evidence type="ECO:0000313" key="2">
    <source>
        <dbReference type="EMBL" id="KYG74132.1"/>
    </source>
</evidence>
<dbReference type="EMBL" id="LRPC01000028">
    <property type="protein sequence ID" value="KYG74132.1"/>
    <property type="molecule type" value="Genomic_DNA"/>
</dbReference>
<dbReference type="Pfam" id="PF03009">
    <property type="entry name" value="GDPD"/>
    <property type="match status" value="1"/>
</dbReference>
<sequence length="80" mass="8893">MKGTADEFTLDYAKVLNAKYIGVGGGTKLTRDFIDQAHSEGIRVWRYTVDDEATMKELLAVGIDGIISNYPDRVMNVIKP</sequence>
<dbReference type="GO" id="GO:0006629">
    <property type="term" value="P:lipid metabolic process"/>
    <property type="evidence" value="ECO:0007669"/>
    <property type="project" value="InterPro"/>
</dbReference>
<protein>
    <recommendedName>
        <fullName evidence="1">GP-PDE domain-containing protein</fullName>
    </recommendedName>
</protein>
<proteinExistence type="predicted"/>
<feature type="domain" description="GP-PDE" evidence="1">
    <location>
        <begin position="1"/>
        <end position="78"/>
    </location>
</feature>
<dbReference type="SUPFAM" id="SSF51695">
    <property type="entry name" value="PLC-like phosphodiesterases"/>
    <property type="match status" value="1"/>
</dbReference>
<dbReference type="Proteomes" id="UP000075606">
    <property type="component" value="Unassembled WGS sequence"/>
</dbReference>
<dbReference type="GO" id="GO:0008081">
    <property type="term" value="F:phosphoric diester hydrolase activity"/>
    <property type="evidence" value="ECO:0007669"/>
    <property type="project" value="InterPro"/>
</dbReference>